<evidence type="ECO:0000313" key="2">
    <source>
        <dbReference type="EMBL" id="GGY72159.1"/>
    </source>
</evidence>
<evidence type="ECO:0000256" key="1">
    <source>
        <dbReference type="SAM" id="Phobius"/>
    </source>
</evidence>
<proteinExistence type="predicted"/>
<keyword evidence="1" id="KW-0812">Transmembrane</keyword>
<keyword evidence="1" id="KW-0472">Membrane</keyword>
<name>A0ABQ3B056_9GAMM</name>
<dbReference type="EMBL" id="BMXV01000004">
    <property type="protein sequence ID" value="GGY72159.1"/>
    <property type="molecule type" value="Genomic_DNA"/>
</dbReference>
<accession>A0ABQ3B056</accession>
<dbReference type="SUPFAM" id="SSF103473">
    <property type="entry name" value="MFS general substrate transporter"/>
    <property type="match status" value="1"/>
</dbReference>
<dbReference type="InterPro" id="IPR036259">
    <property type="entry name" value="MFS_trans_sf"/>
</dbReference>
<dbReference type="Gene3D" id="1.20.1250.20">
    <property type="entry name" value="MFS general substrate transporter like domains"/>
    <property type="match status" value="1"/>
</dbReference>
<keyword evidence="1" id="KW-1133">Transmembrane helix</keyword>
<comment type="caution">
    <text evidence="2">The sequence shown here is derived from an EMBL/GenBank/DDBJ whole genome shotgun (WGS) entry which is preliminary data.</text>
</comment>
<organism evidence="2 3">
    <name type="scientific">Marinobacter zhanjiangensis</name>
    <dbReference type="NCBI Taxonomy" id="578215"/>
    <lineage>
        <taxon>Bacteria</taxon>
        <taxon>Pseudomonadati</taxon>
        <taxon>Pseudomonadota</taxon>
        <taxon>Gammaproteobacteria</taxon>
        <taxon>Pseudomonadales</taxon>
        <taxon>Marinobacteraceae</taxon>
        <taxon>Marinobacter</taxon>
    </lineage>
</organism>
<reference evidence="3" key="1">
    <citation type="journal article" date="2019" name="Int. J. Syst. Evol. Microbiol.">
        <title>The Global Catalogue of Microorganisms (GCM) 10K type strain sequencing project: providing services to taxonomists for standard genome sequencing and annotation.</title>
        <authorList>
            <consortium name="The Broad Institute Genomics Platform"/>
            <consortium name="The Broad Institute Genome Sequencing Center for Infectious Disease"/>
            <person name="Wu L."/>
            <person name="Ma J."/>
        </authorList>
    </citation>
    <scope>NUCLEOTIDE SEQUENCE [LARGE SCALE GENOMIC DNA]</scope>
    <source>
        <strain evidence="3">KCTC 22280</strain>
    </source>
</reference>
<feature type="transmembrane region" description="Helical" evidence="1">
    <location>
        <begin position="71"/>
        <end position="94"/>
    </location>
</feature>
<evidence type="ECO:0000313" key="3">
    <source>
        <dbReference type="Proteomes" id="UP000601597"/>
    </source>
</evidence>
<protein>
    <recommendedName>
        <fullName evidence="4">Major facilitator superfamily (MFS) profile domain-containing protein</fullName>
    </recommendedName>
</protein>
<keyword evidence="3" id="KW-1185">Reference proteome</keyword>
<feature type="transmembrane region" description="Helical" evidence="1">
    <location>
        <begin position="40"/>
        <end position="59"/>
    </location>
</feature>
<dbReference type="RefSeq" id="WP_189575785.1">
    <property type="nucleotide sequence ID" value="NZ_BMXV01000004.1"/>
</dbReference>
<sequence length="104" mass="10943">MNAMAEGSSLFGFSIVDESQGLLKTGRVFYQSRALKVRDAFAGFAAGHVLSLFVGGPLVDRIGARRSLSYGLIPIFCGMLVLSLLGALLAEVAAPTDTEAGRYS</sequence>
<evidence type="ECO:0008006" key="4">
    <source>
        <dbReference type="Google" id="ProtNLM"/>
    </source>
</evidence>
<dbReference type="Proteomes" id="UP000601597">
    <property type="component" value="Unassembled WGS sequence"/>
</dbReference>
<gene>
    <name evidence="2" type="ORF">GCM10007071_19020</name>
</gene>